<feature type="transmembrane region" description="Helical" evidence="1">
    <location>
        <begin position="476"/>
        <end position="497"/>
    </location>
</feature>
<reference evidence="3" key="1">
    <citation type="journal article" date="2019" name="Int. J. Syst. Evol. Microbiol.">
        <title>The Global Catalogue of Microorganisms (GCM) 10K type strain sequencing project: providing services to taxonomists for standard genome sequencing and annotation.</title>
        <authorList>
            <consortium name="The Broad Institute Genomics Platform"/>
            <consortium name="The Broad Institute Genome Sequencing Center for Infectious Disease"/>
            <person name="Wu L."/>
            <person name="Ma J."/>
        </authorList>
    </citation>
    <scope>NUCLEOTIDE SEQUENCE [LARGE SCALE GENOMIC DNA]</scope>
    <source>
        <strain evidence="3">CGMCC 1.10759</strain>
    </source>
</reference>
<dbReference type="EMBL" id="JBHSDU010000015">
    <property type="protein sequence ID" value="MFC4314156.1"/>
    <property type="molecule type" value="Genomic_DNA"/>
</dbReference>
<feature type="transmembrane region" description="Helical" evidence="1">
    <location>
        <begin position="185"/>
        <end position="210"/>
    </location>
</feature>
<keyword evidence="1" id="KW-0472">Membrane</keyword>
<feature type="transmembrane region" description="Helical" evidence="1">
    <location>
        <begin position="7"/>
        <end position="28"/>
    </location>
</feature>
<evidence type="ECO:0000313" key="3">
    <source>
        <dbReference type="Proteomes" id="UP001595904"/>
    </source>
</evidence>
<gene>
    <name evidence="2" type="ORF">ACFPN2_34095</name>
</gene>
<dbReference type="Pfam" id="PF03929">
    <property type="entry name" value="PepSY_TM"/>
    <property type="match status" value="1"/>
</dbReference>
<feature type="transmembrane region" description="Helical" evidence="1">
    <location>
        <begin position="441"/>
        <end position="461"/>
    </location>
</feature>
<feature type="transmembrane region" description="Helical" evidence="1">
    <location>
        <begin position="340"/>
        <end position="362"/>
    </location>
</feature>
<evidence type="ECO:0000313" key="2">
    <source>
        <dbReference type="EMBL" id="MFC4314156.1"/>
    </source>
</evidence>
<keyword evidence="3" id="KW-1185">Reference proteome</keyword>
<dbReference type="InterPro" id="IPR005625">
    <property type="entry name" value="PepSY-ass_TM"/>
</dbReference>
<organism evidence="2 3">
    <name type="scientific">Steroidobacter flavus</name>
    <dbReference type="NCBI Taxonomy" id="1842136"/>
    <lineage>
        <taxon>Bacteria</taxon>
        <taxon>Pseudomonadati</taxon>
        <taxon>Pseudomonadota</taxon>
        <taxon>Gammaproteobacteria</taxon>
        <taxon>Steroidobacterales</taxon>
        <taxon>Steroidobacteraceae</taxon>
        <taxon>Steroidobacter</taxon>
    </lineage>
</organism>
<feature type="transmembrane region" description="Helical" evidence="1">
    <location>
        <begin position="414"/>
        <end position="434"/>
    </location>
</feature>
<feature type="transmembrane region" description="Helical" evidence="1">
    <location>
        <begin position="383"/>
        <end position="402"/>
    </location>
</feature>
<evidence type="ECO:0000256" key="1">
    <source>
        <dbReference type="SAM" id="Phobius"/>
    </source>
</evidence>
<protein>
    <submittedName>
        <fullName evidence="2">PepSY-associated TM helix domain-containing protein</fullName>
    </submittedName>
</protein>
<comment type="caution">
    <text evidence="2">The sequence shown here is derived from an EMBL/GenBank/DDBJ whole genome shotgun (WGS) entry which is preliminary data.</text>
</comment>
<proteinExistence type="predicted"/>
<keyword evidence="1" id="KW-1133">Transmembrane helix</keyword>
<name>A0ABV8T302_9GAMM</name>
<dbReference type="RefSeq" id="WP_380605105.1">
    <property type="nucleotide sequence ID" value="NZ_JBHSDU010000015.1"/>
</dbReference>
<dbReference type="Proteomes" id="UP001595904">
    <property type="component" value="Unassembled WGS sequence"/>
</dbReference>
<keyword evidence="1" id="KW-0812">Transmembrane</keyword>
<dbReference type="PANTHER" id="PTHR34219">
    <property type="entry name" value="IRON-REGULATED INNER MEMBRANE PROTEIN-RELATED"/>
    <property type="match status" value="1"/>
</dbReference>
<accession>A0ABV8T302</accession>
<sequence>MAWLHTWTGLVPGWVLYFMFLTGTAGYFDTEIDRWMQPERPLHTQWPPLEQTVERALAHLEQVAPKAEQWFISPPQGRENIDLRLFYRLPAVNGERGGSGSETLDPLSGEPGQYRETGGGQLLYQMHYELHYLNSDLANWIVGICSMFMLVAIVTGVIVHKKIFKDFFSFRPGKQQRSWLDAHNGLSVLALPFHVMITFSGLMFFGFMYMPWGVLANYGSGKQAERTFLEEALGRQLNVPLAGVAASLAPLGPMLAQAEGRWGEHQVRSIQILNPGDSSARVVITRPLHSPMRSPERMIFDGVNGRLLEMPPTLASAPQGVHDTLLGLHEGLFAGPGLRWFYFLSGVLGTAMVGTGLVLWTVKRRAQQTKRAAPGFGLALVERLNVGTVVGLPIAVLCYFWANRGLPVTLEHRAAWEAHTMFIVWGLMLLHAQLRPAHRLWFEQFAIAAGLCLLLPLVNALTTDRHLGVTLPQGDWALAGVDLTILAFGAIFALTAFKLRSRARLADNEQRGMDDSSMSDLLTRADR</sequence>
<feature type="transmembrane region" description="Helical" evidence="1">
    <location>
        <begin position="140"/>
        <end position="164"/>
    </location>
</feature>
<dbReference type="PANTHER" id="PTHR34219:SF4">
    <property type="entry name" value="PEPSY DOMAIN-CONTAINING PROTEIN"/>
    <property type="match status" value="1"/>
</dbReference>